<name>A0A8T1U268_9STRA</name>
<reference evidence="1" key="1">
    <citation type="submission" date="2021-01" db="EMBL/GenBank/DDBJ databases">
        <title>Phytophthora aleatoria, a newly-described species from Pinus radiata is distinct from Phytophthora cactorum isolates based on comparative genomics.</title>
        <authorList>
            <person name="Mcdougal R."/>
            <person name="Panda P."/>
            <person name="Williams N."/>
            <person name="Studholme D.J."/>
        </authorList>
    </citation>
    <scope>NUCLEOTIDE SEQUENCE</scope>
    <source>
        <strain evidence="1">NZFS 3830</strain>
    </source>
</reference>
<accession>A0A8T1U268</accession>
<evidence type="ECO:0000313" key="2">
    <source>
        <dbReference type="Proteomes" id="UP000688947"/>
    </source>
</evidence>
<dbReference type="EMBL" id="JAENGZ010000823">
    <property type="protein sequence ID" value="KAG6953468.1"/>
    <property type="molecule type" value="Genomic_DNA"/>
</dbReference>
<protein>
    <submittedName>
        <fullName evidence="1">Uncharacterized protein</fullName>
    </submittedName>
</protein>
<evidence type="ECO:0000313" key="1">
    <source>
        <dbReference type="EMBL" id="KAG6953468.1"/>
    </source>
</evidence>
<dbReference type="AlphaFoldDB" id="A0A8T1U268"/>
<comment type="caution">
    <text evidence="1">The sequence shown here is derived from an EMBL/GenBank/DDBJ whole genome shotgun (WGS) entry which is preliminary data.</text>
</comment>
<dbReference type="Proteomes" id="UP000688947">
    <property type="component" value="Unassembled WGS sequence"/>
</dbReference>
<proteinExistence type="predicted"/>
<sequence>MPTKLKCGLEERCFELDRGRTCSEAGCSGGNSNWRQKHARQGQRCIAHGRGILCLQIGCTKVVQSKGKCYSHCGVKQCP</sequence>
<gene>
    <name evidence="1" type="ORF">JG687_00012382</name>
</gene>
<organism evidence="1 2">
    <name type="scientific">Phytophthora cactorum</name>
    <dbReference type="NCBI Taxonomy" id="29920"/>
    <lineage>
        <taxon>Eukaryota</taxon>
        <taxon>Sar</taxon>
        <taxon>Stramenopiles</taxon>
        <taxon>Oomycota</taxon>
        <taxon>Peronosporomycetes</taxon>
        <taxon>Peronosporales</taxon>
        <taxon>Peronosporaceae</taxon>
        <taxon>Phytophthora</taxon>
    </lineage>
</organism>